<dbReference type="GO" id="GO:0071942">
    <property type="term" value="C:XPC complex"/>
    <property type="evidence" value="ECO:0007669"/>
    <property type="project" value="TreeGrafter"/>
</dbReference>
<comment type="caution">
    <text evidence="2">The sequence shown here is derived from an EMBL/GenBank/DDBJ whole genome shotgun (WGS) entry which is preliminary data.</text>
</comment>
<dbReference type="Proteomes" id="UP001164929">
    <property type="component" value="Chromosome 4"/>
</dbReference>
<evidence type="ECO:0000256" key="1">
    <source>
        <dbReference type="SAM" id="MobiDB-lite"/>
    </source>
</evidence>
<evidence type="ECO:0000313" key="2">
    <source>
        <dbReference type="EMBL" id="KAJ7000393.1"/>
    </source>
</evidence>
<feature type="compositionally biased region" description="Polar residues" evidence="1">
    <location>
        <begin position="107"/>
        <end position="131"/>
    </location>
</feature>
<dbReference type="GO" id="GO:0003684">
    <property type="term" value="F:damaged DNA binding"/>
    <property type="evidence" value="ECO:0007669"/>
    <property type="project" value="InterPro"/>
</dbReference>
<dbReference type="GO" id="GO:0000111">
    <property type="term" value="C:nucleotide-excision repair factor 2 complex"/>
    <property type="evidence" value="ECO:0007669"/>
    <property type="project" value="TreeGrafter"/>
</dbReference>
<dbReference type="AlphaFoldDB" id="A0AAD6R1D0"/>
<dbReference type="EMBL" id="JAQIZT010000004">
    <property type="protein sequence ID" value="KAJ7000393.1"/>
    <property type="molecule type" value="Genomic_DNA"/>
</dbReference>
<dbReference type="GO" id="GO:0003697">
    <property type="term" value="F:single-stranded DNA binding"/>
    <property type="evidence" value="ECO:0007669"/>
    <property type="project" value="TreeGrafter"/>
</dbReference>
<feature type="region of interest" description="Disordered" evidence="1">
    <location>
        <begin position="107"/>
        <end position="140"/>
    </location>
</feature>
<organism evidence="2 3">
    <name type="scientific">Populus alba x Populus x berolinensis</name>
    <dbReference type="NCBI Taxonomy" id="444605"/>
    <lineage>
        <taxon>Eukaryota</taxon>
        <taxon>Viridiplantae</taxon>
        <taxon>Streptophyta</taxon>
        <taxon>Embryophyta</taxon>
        <taxon>Tracheophyta</taxon>
        <taxon>Spermatophyta</taxon>
        <taxon>Magnoliopsida</taxon>
        <taxon>eudicotyledons</taxon>
        <taxon>Gunneridae</taxon>
        <taxon>Pentapetalae</taxon>
        <taxon>rosids</taxon>
        <taxon>fabids</taxon>
        <taxon>Malpighiales</taxon>
        <taxon>Salicaceae</taxon>
        <taxon>Saliceae</taxon>
        <taxon>Populus</taxon>
    </lineage>
</organism>
<accession>A0AAD6R1D0</accession>
<reference evidence="2 3" key="1">
    <citation type="journal article" date="2023" name="Mol. Ecol. Resour.">
        <title>Chromosome-level genome assembly of a triploid poplar Populus alba 'Berolinensis'.</title>
        <authorList>
            <person name="Chen S."/>
            <person name="Yu Y."/>
            <person name="Wang X."/>
            <person name="Wang S."/>
            <person name="Zhang T."/>
            <person name="Zhou Y."/>
            <person name="He R."/>
            <person name="Meng N."/>
            <person name="Wang Y."/>
            <person name="Liu W."/>
            <person name="Liu Z."/>
            <person name="Liu J."/>
            <person name="Guo Q."/>
            <person name="Huang H."/>
            <person name="Sederoff R.R."/>
            <person name="Wang G."/>
            <person name="Qu G."/>
            <person name="Chen S."/>
        </authorList>
    </citation>
    <scope>NUCLEOTIDE SEQUENCE [LARGE SCALE GENOMIC DNA]</scope>
    <source>
        <strain evidence="2">SC-2020</strain>
    </source>
</reference>
<dbReference type="InterPro" id="IPR004583">
    <property type="entry name" value="DNA_repair_Rad4"/>
</dbReference>
<proteinExistence type="predicted"/>
<protein>
    <submittedName>
        <fullName evidence="2">Uncharacterized protein</fullName>
    </submittedName>
</protein>
<dbReference type="GO" id="GO:0005737">
    <property type="term" value="C:cytoplasm"/>
    <property type="evidence" value="ECO:0007669"/>
    <property type="project" value="TreeGrafter"/>
</dbReference>
<dbReference type="GO" id="GO:0006298">
    <property type="term" value="P:mismatch repair"/>
    <property type="evidence" value="ECO:0007669"/>
    <property type="project" value="TreeGrafter"/>
</dbReference>
<sequence length="341" mass="38853">MWQALDTLASSLAVNGIVPRLMCGTEETCLPPRDCALRDCQGLHLPWLVLNLENGRICSSLLMAYAEEEERRDAEEKKRNEAQAISRWYQLLSSIITRQRLNNSYGNGLMPSNVQNTNNQPDVHVGSTQPPGHQKDAKDRKLNAPSMTLTDDHEHVFLVEDQSFDEETSTRTKRCHCGFSVQEVKPLGLDWRGHNAWQCMFFTVSPPLQVAVAVLDVHKAAPRNNIPPLQWSIPFHHHKKIQSTGWPALWSHSDLIIAVATACRWYANMSFASSNRNRNKKHHRLEKIALLQAVELQYYCFLIASELSQLFLDTNYSKGIGTPTLSWPVFYKWTSLLTCKM</sequence>
<keyword evidence="3" id="KW-1185">Reference proteome</keyword>
<dbReference type="PANTHER" id="PTHR12135">
    <property type="entry name" value="DNA REPAIR PROTEIN XP-C / RAD4"/>
    <property type="match status" value="1"/>
</dbReference>
<name>A0AAD6R1D0_9ROSI</name>
<dbReference type="PANTHER" id="PTHR12135:SF0">
    <property type="entry name" value="DNA REPAIR PROTEIN COMPLEMENTING XP-C CELLS"/>
    <property type="match status" value="1"/>
</dbReference>
<evidence type="ECO:0000313" key="3">
    <source>
        <dbReference type="Proteomes" id="UP001164929"/>
    </source>
</evidence>
<dbReference type="GO" id="GO:0006289">
    <property type="term" value="P:nucleotide-excision repair"/>
    <property type="evidence" value="ECO:0007669"/>
    <property type="project" value="InterPro"/>
</dbReference>
<gene>
    <name evidence="2" type="ORF">NC653_011008</name>
</gene>